<proteinExistence type="predicted"/>
<dbReference type="EMBL" id="BRPK01000008">
    <property type="protein sequence ID" value="GLB40296.1"/>
    <property type="molecule type" value="Genomic_DNA"/>
</dbReference>
<sequence>MHAEQNDNRSESNLLAPIQAALVCSVPIGLMANLDILCNCSGKECLELRGTRYIQGPCGYIGSSPVNAGDKNGWLMKGTTAHVFFGMSCRLVSADTPLL</sequence>
<accession>A0A9P3PR98</accession>
<gene>
    <name evidence="1" type="ORF">LshimejAT787_0801670</name>
</gene>
<protein>
    <submittedName>
        <fullName evidence="1">Uncharacterized protein</fullName>
    </submittedName>
</protein>
<name>A0A9P3PR98_LYOSH</name>
<reference evidence="1" key="1">
    <citation type="submission" date="2022-07" db="EMBL/GenBank/DDBJ databases">
        <title>The genome of Lyophyllum shimeji provides insight into the initial evolution of ectomycorrhizal fungal genome.</title>
        <authorList>
            <person name="Kobayashi Y."/>
            <person name="Shibata T."/>
            <person name="Hirakawa H."/>
            <person name="Shigenobu S."/>
            <person name="Nishiyama T."/>
            <person name="Yamada A."/>
            <person name="Hasebe M."/>
            <person name="Kawaguchi M."/>
        </authorList>
    </citation>
    <scope>NUCLEOTIDE SEQUENCE</scope>
    <source>
        <strain evidence="1">AT787</strain>
    </source>
</reference>
<organism evidence="1 2">
    <name type="scientific">Lyophyllum shimeji</name>
    <name type="common">Hon-shimeji</name>
    <name type="synonym">Tricholoma shimeji</name>
    <dbReference type="NCBI Taxonomy" id="47721"/>
    <lineage>
        <taxon>Eukaryota</taxon>
        <taxon>Fungi</taxon>
        <taxon>Dikarya</taxon>
        <taxon>Basidiomycota</taxon>
        <taxon>Agaricomycotina</taxon>
        <taxon>Agaricomycetes</taxon>
        <taxon>Agaricomycetidae</taxon>
        <taxon>Agaricales</taxon>
        <taxon>Tricholomatineae</taxon>
        <taxon>Lyophyllaceae</taxon>
        <taxon>Lyophyllum</taxon>
    </lineage>
</organism>
<dbReference type="Proteomes" id="UP001063166">
    <property type="component" value="Unassembled WGS sequence"/>
</dbReference>
<evidence type="ECO:0000313" key="2">
    <source>
        <dbReference type="Proteomes" id="UP001063166"/>
    </source>
</evidence>
<evidence type="ECO:0000313" key="1">
    <source>
        <dbReference type="EMBL" id="GLB40296.1"/>
    </source>
</evidence>
<dbReference type="AlphaFoldDB" id="A0A9P3PR98"/>
<comment type="caution">
    <text evidence="1">The sequence shown here is derived from an EMBL/GenBank/DDBJ whole genome shotgun (WGS) entry which is preliminary data.</text>
</comment>
<keyword evidence="2" id="KW-1185">Reference proteome</keyword>